<dbReference type="EnsemblMetazoa" id="GPAI031821-RA">
    <property type="protein sequence ID" value="GPAI031821-PA"/>
    <property type="gene ID" value="GPAI031821"/>
</dbReference>
<proteinExistence type="inferred from homology"/>
<reference evidence="9" key="1">
    <citation type="submission" date="2014-03" db="EMBL/GenBank/DDBJ databases">
        <authorList>
            <person name="Aksoy S."/>
            <person name="Warren W."/>
            <person name="Wilson R.K."/>
        </authorList>
    </citation>
    <scope>NUCLEOTIDE SEQUENCE [LARGE SCALE GENOMIC DNA]</scope>
    <source>
        <strain evidence="9">IAEA</strain>
    </source>
</reference>
<reference evidence="8" key="2">
    <citation type="submission" date="2020-05" db="UniProtKB">
        <authorList>
            <consortium name="EnsemblMetazoa"/>
        </authorList>
    </citation>
    <scope>IDENTIFICATION</scope>
    <source>
        <strain evidence="8">IAEA</strain>
    </source>
</reference>
<organism evidence="8 9">
    <name type="scientific">Glossina pallidipes</name>
    <name type="common">Tsetse fly</name>
    <dbReference type="NCBI Taxonomy" id="7398"/>
    <lineage>
        <taxon>Eukaryota</taxon>
        <taxon>Metazoa</taxon>
        <taxon>Ecdysozoa</taxon>
        <taxon>Arthropoda</taxon>
        <taxon>Hexapoda</taxon>
        <taxon>Insecta</taxon>
        <taxon>Pterygota</taxon>
        <taxon>Neoptera</taxon>
        <taxon>Endopterygota</taxon>
        <taxon>Diptera</taxon>
        <taxon>Brachycera</taxon>
        <taxon>Muscomorpha</taxon>
        <taxon>Hippoboscoidea</taxon>
        <taxon>Glossinidae</taxon>
        <taxon>Glossina</taxon>
    </lineage>
</organism>
<feature type="compositionally biased region" description="Polar residues" evidence="6">
    <location>
        <begin position="62"/>
        <end position="72"/>
    </location>
</feature>
<evidence type="ECO:0000256" key="3">
    <source>
        <dbReference type="ARBA" id="ARBA00023274"/>
    </source>
</evidence>
<dbReference type="PANTHER" id="PTHR10722">
    <property type="entry name" value="60S RIBOSOMAL PROTEIN L19"/>
    <property type="match status" value="1"/>
</dbReference>
<feature type="region of interest" description="Disordered" evidence="6">
    <location>
        <begin position="20"/>
        <end position="87"/>
    </location>
</feature>
<evidence type="ECO:0000256" key="5">
    <source>
        <dbReference type="ARBA" id="ARBA00035324"/>
    </source>
</evidence>
<dbReference type="InterPro" id="IPR035970">
    <property type="entry name" value="60S_ribosomal_eL19_sf"/>
</dbReference>
<dbReference type="Pfam" id="PF01280">
    <property type="entry name" value="Ribosomal_L19e"/>
    <property type="match status" value="1"/>
</dbReference>
<evidence type="ECO:0000256" key="2">
    <source>
        <dbReference type="ARBA" id="ARBA00022980"/>
    </source>
</evidence>
<evidence type="ECO:0000259" key="7">
    <source>
        <dbReference type="SMART" id="SM01416"/>
    </source>
</evidence>
<dbReference type="InterPro" id="IPR015972">
    <property type="entry name" value="Ribosomal_eL19_dom1"/>
</dbReference>
<keyword evidence="2" id="KW-0689">Ribosomal protein</keyword>
<dbReference type="SUPFAM" id="SSF48140">
    <property type="entry name" value="Ribosomal protein L19 (L19e)"/>
    <property type="match status" value="1"/>
</dbReference>
<dbReference type="InterPro" id="IPR000196">
    <property type="entry name" value="Ribosomal_eL19_dom"/>
</dbReference>
<dbReference type="Gene3D" id="1.10.1650.10">
    <property type="match status" value="1"/>
</dbReference>
<dbReference type="GO" id="GO:0022625">
    <property type="term" value="C:cytosolic large ribosomal subunit"/>
    <property type="evidence" value="ECO:0007669"/>
    <property type="project" value="InterPro"/>
</dbReference>
<accession>A0A1B0A1S0</accession>
<dbReference type="FunFam" id="1.10.1650.10:FF:000001">
    <property type="entry name" value="Ribosomal protein L19"/>
    <property type="match status" value="1"/>
</dbReference>
<feature type="domain" description="Large ribosomal subunit protein eL19" evidence="7">
    <location>
        <begin position="122"/>
        <end position="185"/>
    </location>
</feature>
<evidence type="ECO:0000256" key="1">
    <source>
        <dbReference type="ARBA" id="ARBA00011082"/>
    </source>
</evidence>
<evidence type="ECO:0000313" key="9">
    <source>
        <dbReference type="Proteomes" id="UP000092445"/>
    </source>
</evidence>
<evidence type="ECO:0000256" key="4">
    <source>
        <dbReference type="ARBA" id="ARBA00035217"/>
    </source>
</evidence>
<protein>
    <recommendedName>
        <fullName evidence="4">Large ribosomal subunit protein eL19</fullName>
    </recommendedName>
    <alternativeName>
        <fullName evidence="5">60S ribosomal protein L19</fullName>
    </alternativeName>
</protein>
<dbReference type="GO" id="GO:0003723">
    <property type="term" value="F:RNA binding"/>
    <property type="evidence" value="ECO:0007669"/>
    <property type="project" value="InterPro"/>
</dbReference>
<evidence type="ECO:0000256" key="6">
    <source>
        <dbReference type="SAM" id="MobiDB-lite"/>
    </source>
</evidence>
<dbReference type="AlphaFoldDB" id="A0A1B0A1S0"/>
<dbReference type="Proteomes" id="UP000092445">
    <property type="component" value="Unassembled WGS sequence"/>
</dbReference>
<dbReference type="STRING" id="7398.A0A1B0A1S0"/>
<comment type="similarity">
    <text evidence="1">Belongs to the eukaryotic ribosomal protein eL19 family.</text>
</comment>
<dbReference type="InterPro" id="IPR039547">
    <property type="entry name" value="Ribosomal_eL19"/>
</dbReference>
<keyword evidence="9" id="KW-1185">Reference proteome</keyword>
<dbReference type="GO" id="GO:0006412">
    <property type="term" value="P:translation"/>
    <property type="evidence" value="ECO:0007669"/>
    <property type="project" value="InterPro"/>
</dbReference>
<dbReference type="GO" id="GO:0003735">
    <property type="term" value="F:structural constituent of ribosome"/>
    <property type="evidence" value="ECO:0007669"/>
    <property type="project" value="InterPro"/>
</dbReference>
<dbReference type="VEuPathDB" id="VectorBase:GPAI031821"/>
<name>A0A1B0A1S0_GLOPL</name>
<evidence type="ECO:0000313" key="8">
    <source>
        <dbReference type="EnsemblMetazoa" id="GPAI031821-PA"/>
    </source>
</evidence>
<dbReference type="InterPro" id="IPR057259">
    <property type="entry name" value="Ribosomal_L19e"/>
</dbReference>
<keyword evidence="3" id="KW-0687">Ribonucleoprotein</keyword>
<dbReference type="SMART" id="SM01416">
    <property type="entry name" value="Ribosomal_L19e"/>
    <property type="match status" value="1"/>
</dbReference>
<sequence length="185" mass="20747">MNKPEKKVVDHVLLSRVIKASSHKSIDNGASSSFKRKGQEDRILMSKKLQASFNSERKRESQAISGRNGTTSKGRRETYRASTFPLDPKISADSKSICEAMSGRAHSKGSAVCIMMQEDESSLKLQKRLADSVMRCGKKKVWLDPNEINEIANTNSRQNIRKLIKDGLIIKKPVVVHSRYLTSFP</sequence>